<name>A0A495VL12_9RHOO</name>
<keyword evidence="7" id="KW-1185">Reference proteome</keyword>
<dbReference type="PANTHER" id="PTHR43580">
    <property type="entry name" value="OXIDOREDUCTASE GLYR1-RELATED"/>
    <property type="match status" value="1"/>
</dbReference>
<dbReference type="InterPro" id="IPR036291">
    <property type="entry name" value="NAD(P)-bd_dom_sf"/>
</dbReference>
<dbReference type="InterPro" id="IPR002204">
    <property type="entry name" value="3-OH-isobutyrate_DH-rel_CS"/>
</dbReference>
<dbReference type="SUPFAM" id="SSF48179">
    <property type="entry name" value="6-phosphogluconate dehydrogenase C-terminal domain-like"/>
    <property type="match status" value="1"/>
</dbReference>
<dbReference type="InterPro" id="IPR008927">
    <property type="entry name" value="6-PGluconate_DH-like_C_sf"/>
</dbReference>
<proteinExistence type="predicted"/>
<dbReference type="InterPro" id="IPR013328">
    <property type="entry name" value="6PGD_dom2"/>
</dbReference>
<dbReference type="Gene3D" id="3.40.50.720">
    <property type="entry name" value="NAD(P)-binding Rossmann-like Domain"/>
    <property type="match status" value="1"/>
</dbReference>
<protein>
    <submittedName>
        <fullName evidence="6">3-hydroxyisobutyrate dehydrogenase</fullName>
    </submittedName>
</protein>
<dbReference type="GO" id="GO:0016054">
    <property type="term" value="P:organic acid catabolic process"/>
    <property type="evidence" value="ECO:0007669"/>
    <property type="project" value="UniProtKB-ARBA"/>
</dbReference>
<dbReference type="GO" id="GO:0051287">
    <property type="term" value="F:NAD binding"/>
    <property type="evidence" value="ECO:0007669"/>
    <property type="project" value="InterPro"/>
</dbReference>
<dbReference type="PIRSF" id="PIRSF000103">
    <property type="entry name" value="HIBADH"/>
    <property type="match status" value="1"/>
</dbReference>
<dbReference type="OrthoDB" id="9777604at2"/>
<evidence type="ECO:0000259" key="4">
    <source>
        <dbReference type="Pfam" id="PF03446"/>
    </source>
</evidence>
<dbReference type="SUPFAM" id="SSF51735">
    <property type="entry name" value="NAD(P)-binding Rossmann-fold domains"/>
    <property type="match status" value="1"/>
</dbReference>
<dbReference type="Pfam" id="PF03446">
    <property type="entry name" value="NAD_binding_2"/>
    <property type="match status" value="1"/>
</dbReference>
<dbReference type="GO" id="GO:0016491">
    <property type="term" value="F:oxidoreductase activity"/>
    <property type="evidence" value="ECO:0007669"/>
    <property type="project" value="UniProtKB-KW"/>
</dbReference>
<dbReference type="InterPro" id="IPR015815">
    <property type="entry name" value="HIBADH-related"/>
</dbReference>
<dbReference type="Pfam" id="PF14833">
    <property type="entry name" value="NAD_binding_11"/>
    <property type="match status" value="1"/>
</dbReference>
<evidence type="ECO:0000313" key="7">
    <source>
        <dbReference type="Proteomes" id="UP000270626"/>
    </source>
</evidence>
<dbReference type="Gene3D" id="1.10.1040.10">
    <property type="entry name" value="N-(1-d-carboxylethyl)-l-norvaline Dehydrogenase, domain 2"/>
    <property type="match status" value="1"/>
</dbReference>
<dbReference type="AlphaFoldDB" id="A0A495VL12"/>
<evidence type="ECO:0000313" key="6">
    <source>
        <dbReference type="EMBL" id="RKT49942.1"/>
    </source>
</evidence>
<feature type="domain" description="6-phosphogluconate dehydrogenase NADP-binding" evidence="4">
    <location>
        <begin position="3"/>
        <end position="163"/>
    </location>
</feature>
<dbReference type="InterPro" id="IPR006115">
    <property type="entry name" value="6PGDH_NADP-bd"/>
</dbReference>
<dbReference type="PANTHER" id="PTHR43580:SF2">
    <property type="entry name" value="CYTOKINE-LIKE NUCLEAR FACTOR N-PAC"/>
    <property type="match status" value="1"/>
</dbReference>
<feature type="active site" evidence="3">
    <location>
        <position position="172"/>
    </location>
</feature>
<dbReference type="EMBL" id="RBXP01000019">
    <property type="protein sequence ID" value="RKT49942.1"/>
    <property type="molecule type" value="Genomic_DNA"/>
</dbReference>
<keyword evidence="2" id="KW-0520">NAD</keyword>
<evidence type="ECO:0000259" key="5">
    <source>
        <dbReference type="Pfam" id="PF14833"/>
    </source>
</evidence>
<keyword evidence="1" id="KW-0560">Oxidoreductase</keyword>
<dbReference type="Proteomes" id="UP000270626">
    <property type="component" value="Unassembled WGS sequence"/>
</dbReference>
<sequence>MSNIAFLGLGAMGSRMAARLLKAGYQVTVWNRSPEASAVLAKLGAQVASTPRAAAAEADFVIAMVRDDSASRFVWLDPESGALGAMGPNAVAIDSSTLSRNWIFELAKASEASGIQFLEAPVSGSRPQAEAGQLIYFLGGSEETVRRAEPVLNTLGSAIHHVGALGSAAMTKLATNALLGIQVTAMAELISILKHSGVDVGRVLESVAGTVVCSPFAKRAADSMLAGNFAPQFPVELVAKDFAYVLASAPAPESAPTLAAAQRVFAEAERCGLGGEHLTSVVKLFPV</sequence>
<organism evidence="6 7">
    <name type="scientific">Azonexus fungiphilus</name>
    <dbReference type="NCBI Taxonomy" id="146940"/>
    <lineage>
        <taxon>Bacteria</taxon>
        <taxon>Pseudomonadati</taxon>
        <taxon>Pseudomonadota</taxon>
        <taxon>Betaproteobacteria</taxon>
        <taxon>Rhodocyclales</taxon>
        <taxon>Azonexaceae</taxon>
        <taxon>Azonexus</taxon>
    </lineage>
</organism>
<dbReference type="InterPro" id="IPR051265">
    <property type="entry name" value="HIBADH-related_NP60_sf"/>
</dbReference>
<dbReference type="PROSITE" id="PS00895">
    <property type="entry name" value="3_HYDROXYISOBUT_DH"/>
    <property type="match status" value="1"/>
</dbReference>
<comment type="caution">
    <text evidence="6">The sequence shown here is derived from an EMBL/GenBank/DDBJ whole genome shotgun (WGS) entry which is preliminary data.</text>
</comment>
<dbReference type="GO" id="GO:0050661">
    <property type="term" value="F:NADP binding"/>
    <property type="evidence" value="ECO:0007669"/>
    <property type="project" value="InterPro"/>
</dbReference>
<dbReference type="InterPro" id="IPR029154">
    <property type="entry name" value="HIBADH-like_NADP-bd"/>
</dbReference>
<accession>A0A495VL12</accession>
<evidence type="ECO:0000256" key="2">
    <source>
        <dbReference type="ARBA" id="ARBA00023027"/>
    </source>
</evidence>
<feature type="domain" description="3-hydroxyisobutyrate dehydrogenase-like NAD-binding" evidence="5">
    <location>
        <begin position="166"/>
        <end position="284"/>
    </location>
</feature>
<gene>
    <name evidence="6" type="ORF">DFR40_3085</name>
</gene>
<evidence type="ECO:0000256" key="3">
    <source>
        <dbReference type="PIRSR" id="PIRSR000103-1"/>
    </source>
</evidence>
<dbReference type="RefSeq" id="WP_121459358.1">
    <property type="nucleotide sequence ID" value="NZ_RBXP01000019.1"/>
</dbReference>
<evidence type="ECO:0000256" key="1">
    <source>
        <dbReference type="ARBA" id="ARBA00023002"/>
    </source>
</evidence>
<reference evidence="6 7" key="1">
    <citation type="submission" date="2018-10" db="EMBL/GenBank/DDBJ databases">
        <title>Genomic Encyclopedia of Type Strains, Phase IV (KMG-IV): sequencing the most valuable type-strain genomes for metagenomic binning, comparative biology and taxonomic classification.</title>
        <authorList>
            <person name="Goeker M."/>
        </authorList>
    </citation>
    <scope>NUCLEOTIDE SEQUENCE [LARGE SCALE GENOMIC DNA]</scope>
    <source>
        <strain evidence="6 7">DSM 23841</strain>
    </source>
</reference>